<keyword evidence="3" id="KW-0285">Flavoprotein</keyword>
<dbReference type="GO" id="GO:0001735">
    <property type="term" value="F:prenylcysteine oxidase activity"/>
    <property type="evidence" value="ECO:0007669"/>
    <property type="project" value="InterPro"/>
</dbReference>
<feature type="chain" id="PRO_5029483316" description="Prenylcysteine lyase domain-containing protein" evidence="8">
    <location>
        <begin position="25"/>
        <end position="495"/>
    </location>
</feature>
<dbReference type="PANTHER" id="PTHR15944">
    <property type="entry name" value="FARNESYLCYSTEINE LYASE"/>
    <property type="match status" value="1"/>
</dbReference>
<gene>
    <name evidence="10" type="ORF">GIB67_001529</name>
</gene>
<evidence type="ECO:0000256" key="1">
    <source>
        <dbReference type="ARBA" id="ARBA00001974"/>
    </source>
</evidence>
<dbReference type="FunFam" id="3.50.50.60:FF:000430">
    <property type="entry name" value="Farnesylcysteine lyase"/>
    <property type="match status" value="1"/>
</dbReference>
<evidence type="ECO:0000256" key="2">
    <source>
        <dbReference type="ARBA" id="ARBA00009967"/>
    </source>
</evidence>
<evidence type="ECO:0000313" key="11">
    <source>
        <dbReference type="Proteomes" id="UP000541444"/>
    </source>
</evidence>
<dbReference type="SUPFAM" id="SSF51905">
    <property type="entry name" value="FAD/NAD(P)-binding domain"/>
    <property type="match status" value="1"/>
</dbReference>
<dbReference type="Pfam" id="PF07156">
    <property type="entry name" value="Prenylcys_lyase"/>
    <property type="match status" value="1"/>
</dbReference>
<keyword evidence="4 8" id="KW-0732">Signal</keyword>
<dbReference type="InterPro" id="IPR017046">
    <property type="entry name" value="Prenylcysteine_Oxase1"/>
</dbReference>
<dbReference type="InterPro" id="IPR036188">
    <property type="entry name" value="FAD/NAD-bd_sf"/>
</dbReference>
<evidence type="ECO:0000256" key="7">
    <source>
        <dbReference type="ARBA" id="ARBA00023180"/>
    </source>
</evidence>
<comment type="similarity">
    <text evidence="2">Belongs to the prenylcysteine oxidase family.</text>
</comment>
<evidence type="ECO:0000256" key="6">
    <source>
        <dbReference type="ARBA" id="ARBA00023002"/>
    </source>
</evidence>
<dbReference type="EMBL" id="JACGCM010001863">
    <property type="protein sequence ID" value="KAF6147954.1"/>
    <property type="molecule type" value="Genomic_DNA"/>
</dbReference>
<dbReference type="Pfam" id="PF13450">
    <property type="entry name" value="NAD_binding_8"/>
    <property type="match status" value="1"/>
</dbReference>
<evidence type="ECO:0000259" key="9">
    <source>
        <dbReference type="Pfam" id="PF07156"/>
    </source>
</evidence>
<dbReference type="OrthoDB" id="437369at2759"/>
<sequence length="495" mass="54592">MATKLLTSSLLLLLSLTLIISTSSTPSPDICIIGSGIAGSSLAHFLRTYPTNLTFNSIKIFERHDIVGGRTSTINLGGDTFEAGASIIHPKNLHALNFTKLLGLRHNEPSDNDDDDSSFGIWDGDKFLFKTVQMPKWGLGFGLFSKVLGLWNSFRVFLRYGVSVFRMQRFVKVAVDCFGKYYDGFDSRPVFENVEEMLKWAGLYELTSRSLEEELGDAGLSPKLISELVTVITRVNYGQSVSISGLAGAVSLAGSGDGLWSVKGGNWQIAAGLINRSDVILHLQEEIETVSYFGGFYELNSTKGNSYNCEVAVIATPLDESNIRFSPSISIPDRKLQHTHATFVRGLLNPAYFSLNSVWEIPELVGTIEAPNLPFSCISVLKKYSEDDVAYKIFTRTPIEESLLDRIFSLRKETIRINWGAYPHFKAPEVFAPFVLDGFHLYYINAFENAASTIETSAVAAENVARLILSRYPGETSSNLRNSAASVGMALHLDL</sequence>
<feature type="signal peptide" evidence="8">
    <location>
        <begin position="1"/>
        <end position="24"/>
    </location>
</feature>
<dbReference type="Gene3D" id="3.50.50.60">
    <property type="entry name" value="FAD/NAD(P)-binding domain"/>
    <property type="match status" value="1"/>
</dbReference>
<name>A0A7J7LZH5_9MAGN</name>
<keyword evidence="7" id="KW-0325">Glycoprotein</keyword>
<dbReference type="GO" id="GO:0030327">
    <property type="term" value="P:prenylated protein catabolic process"/>
    <property type="evidence" value="ECO:0007669"/>
    <property type="project" value="TreeGrafter"/>
</dbReference>
<comment type="cofactor">
    <cofactor evidence="1">
        <name>FAD</name>
        <dbReference type="ChEBI" id="CHEBI:57692"/>
    </cofactor>
</comment>
<evidence type="ECO:0000256" key="4">
    <source>
        <dbReference type="ARBA" id="ARBA00022729"/>
    </source>
</evidence>
<keyword evidence="5" id="KW-0274">FAD</keyword>
<dbReference type="PANTHER" id="PTHR15944:SF0">
    <property type="entry name" value="PRENYLCYSTEINE LYASE DOMAIN-CONTAINING PROTEIN"/>
    <property type="match status" value="1"/>
</dbReference>
<evidence type="ECO:0000256" key="5">
    <source>
        <dbReference type="ARBA" id="ARBA00022827"/>
    </source>
</evidence>
<evidence type="ECO:0000256" key="3">
    <source>
        <dbReference type="ARBA" id="ARBA00022630"/>
    </source>
</evidence>
<evidence type="ECO:0000256" key="8">
    <source>
        <dbReference type="SAM" id="SignalP"/>
    </source>
</evidence>
<dbReference type="PIRSF" id="PIRSF036292">
    <property type="entry name" value="Prenylcysteine_oxidase"/>
    <property type="match status" value="1"/>
</dbReference>
<keyword evidence="6" id="KW-0560">Oxidoreductase</keyword>
<comment type="caution">
    <text evidence="10">The sequence shown here is derived from an EMBL/GenBank/DDBJ whole genome shotgun (WGS) entry which is preliminary data.</text>
</comment>
<dbReference type="InterPro" id="IPR010795">
    <property type="entry name" value="Prenylcys_lyase"/>
</dbReference>
<organism evidence="10 11">
    <name type="scientific">Kingdonia uniflora</name>
    <dbReference type="NCBI Taxonomy" id="39325"/>
    <lineage>
        <taxon>Eukaryota</taxon>
        <taxon>Viridiplantae</taxon>
        <taxon>Streptophyta</taxon>
        <taxon>Embryophyta</taxon>
        <taxon>Tracheophyta</taxon>
        <taxon>Spermatophyta</taxon>
        <taxon>Magnoliopsida</taxon>
        <taxon>Ranunculales</taxon>
        <taxon>Circaeasteraceae</taxon>
        <taxon>Kingdonia</taxon>
    </lineage>
</organism>
<protein>
    <recommendedName>
        <fullName evidence="9">Prenylcysteine lyase domain-containing protein</fullName>
    </recommendedName>
</protein>
<accession>A0A7J7LZH5</accession>
<proteinExistence type="inferred from homology"/>
<reference evidence="10 11" key="1">
    <citation type="journal article" date="2020" name="IScience">
        <title>Genome Sequencing of the Endangered Kingdonia uniflora (Circaeasteraceae, Ranunculales) Reveals Potential Mechanisms of Evolutionary Specialization.</title>
        <authorList>
            <person name="Sun Y."/>
            <person name="Deng T."/>
            <person name="Zhang A."/>
            <person name="Moore M.J."/>
            <person name="Landis J.B."/>
            <person name="Lin N."/>
            <person name="Zhang H."/>
            <person name="Zhang X."/>
            <person name="Huang J."/>
            <person name="Zhang X."/>
            <person name="Sun H."/>
            <person name="Wang H."/>
        </authorList>
    </citation>
    <scope>NUCLEOTIDE SEQUENCE [LARGE SCALE GENOMIC DNA]</scope>
    <source>
        <strain evidence="10">TB1705</strain>
        <tissue evidence="10">Leaf</tissue>
    </source>
</reference>
<keyword evidence="11" id="KW-1185">Reference proteome</keyword>
<dbReference type="GO" id="GO:0030328">
    <property type="term" value="P:prenylcysteine catabolic process"/>
    <property type="evidence" value="ECO:0007669"/>
    <property type="project" value="InterPro"/>
</dbReference>
<evidence type="ECO:0000313" key="10">
    <source>
        <dbReference type="EMBL" id="KAF6147954.1"/>
    </source>
</evidence>
<dbReference type="Proteomes" id="UP000541444">
    <property type="component" value="Unassembled WGS sequence"/>
</dbReference>
<dbReference type="AlphaFoldDB" id="A0A7J7LZH5"/>
<feature type="domain" description="Prenylcysteine lyase" evidence="9">
    <location>
        <begin position="150"/>
        <end position="476"/>
    </location>
</feature>